<organism evidence="2 3">
    <name type="scientific">Plakobranchus ocellatus</name>
    <dbReference type="NCBI Taxonomy" id="259542"/>
    <lineage>
        <taxon>Eukaryota</taxon>
        <taxon>Metazoa</taxon>
        <taxon>Spiralia</taxon>
        <taxon>Lophotrochozoa</taxon>
        <taxon>Mollusca</taxon>
        <taxon>Gastropoda</taxon>
        <taxon>Heterobranchia</taxon>
        <taxon>Euthyneura</taxon>
        <taxon>Panpulmonata</taxon>
        <taxon>Sacoglossa</taxon>
        <taxon>Placobranchoidea</taxon>
        <taxon>Plakobranchidae</taxon>
        <taxon>Plakobranchus</taxon>
    </lineage>
</organism>
<evidence type="ECO:0000256" key="1">
    <source>
        <dbReference type="SAM" id="MobiDB-lite"/>
    </source>
</evidence>
<dbReference type="AlphaFoldDB" id="A0AAV4D7F9"/>
<sequence length="108" mass="12067">MLMYRGPMTQERPADLQETSRRPLSKLNYQGITSSETVRGSPESMRKEIPKKFELTSMLYCKGVLSSNFSPLSFLQCLCGVKMAWIEQSAFSGTDIGDHVSPLKSVLS</sequence>
<gene>
    <name evidence="2" type="ORF">PoB_006659600</name>
</gene>
<dbReference type="EMBL" id="BLXT01007574">
    <property type="protein sequence ID" value="GFO40091.1"/>
    <property type="molecule type" value="Genomic_DNA"/>
</dbReference>
<reference evidence="2 3" key="1">
    <citation type="journal article" date="2021" name="Elife">
        <title>Chloroplast acquisition without the gene transfer in kleptoplastic sea slugs, Plakobranchus ocellatus.</title>
        <authorList>
            <person name="Maeda T."/>
            <person name="Takahashi S."/>
            <person name="Yoshida T."/>
            <person name="Shimamura S."/>
            <person name="Takaki Y."/>
            <person name="Nagai Y."/>
            <person name="Toyoda A."/>
            <person name="Suzuki Y."/>
            <person name="Arimoto A."/>
            <person name="Ishii H."/>
            <person name="Satoh N."/>
            <person name="Nishiyama T."/>
            <person name="Hasebe M."/>
            <person name="Maruyama T."/>
            <person name="Minagawa J."/>
            <person name="Obokata J."/>
            <person name="Shigenobu S."/>
        </authorList>
    </citation>
    <scope>NUCLEOTIDE SEQUENCE [LARGE SCALE GENOMIC DNA]</scope>
</reference>
<protein>
    <submittedName>
        <fullName evidence="2">Uncharacterized protein</fullName>
    </submittedName>
</protein>
<evidence type="ECO:0000313" key="3">
    <source>
        <dbReference type="Proteomes" id="UP000735302"/>
    </source>
</evidence>
<name>A0AAV4D7F9_9GAST</name>
<comment type="caution">
    <text evidence="2">The sequence shown here is derived from an EMBL/GenBank/DDBJ whole genome shotgun (WGS) entry which is preliminary data.</text>
</comment>
<dbReference type="Proteomes" id="UP000735302">
    <property type="component" value="Unassembled WGS sequence"/>
</dbReference>
<accession>A0AAV4D7F9</accession>
<proteinExistence type="predicted"/>
<evidence type="ECO:0000313" key="2">
    <source>
        <dbReference type="EMBL" id="GFO40091.1"/>
    </source>
</evidence>
<keyword evidence="3" id="KW-1185">Reference proteome</keyword>
<feature type="region of interest" description="Disordered" evidence="1">
    <location>
        <begin position="1"/>
        <end position="20"/>
    </location>
</feature>